<evidence type="ECO:0000313" key="2">
    <source>
        <dbReference type="EMBL" id="RDY08194.1"/>
    </source>
</evidence>
<keyword evidence="1" id="KW-0732">Signal</keyword>
<organism evidence="2 3">
    <name type="scientific">Mucuna pruriens</name>
    <name type="common">Velvet bean</name>
    <name type="synonym">Dolichos pruriens</name>
    <dbReference type="NCBI Taxonomy" id="157652"/>
    <lineage>
        <taxon>Eukaryota</taxon>
        <taxon>Viridiplantae</taxon>
        <taxon>Streptophyta</taxon>
        <taxon>Embryophyta</taxon>
        <taxon>Tracheophyta</taxon>
        <taxon>Spermatophyta</taxon>
        <taxon>Magnoliopsida</taxon>
        <taxon>eudicotyledons</taxon>
        <taxon>Gunneridae</taxon>
        <taxon>Pentapetalae</taxon>
        <taxon>rosids</taxon>
        <taxon>fabids</taxon>
        <taxon>Fabales</taxon>
        <taxon>Fabaceae</taxon>
        <taxon>Papilionoideae</taxon>
        <taxon>50 kb inversion clade</taxon>
        <taxon>NPAAA clade</taxon>
        <taxon>indigoferoid/millettioid clade</taxon>
        <taxon>Phaseoleae</taxon>
        <taxon>Mucuna</taxon>
    </lineage>
</organism>
<evidence type="ECO:0000313" key="3">
    <source>
        <dbReference type="Proteomes" id="UP000257109"/>
    </source>
</evidence>
<protein>
    <recommendedName>
        <fullName evidence="4">Secreted protein</fullName>
    </recommendedName>
</protein>
<feature type="signal peptide" evidence="1">
    <location>
        <begin position="1"/>
        <end position="24"/>
    </location>
</feature>
<proteinExistence type="predicted"/>
<sequence>MNLERVFTPSFYWLLLYVSSLSYAYNEDNAYFKYERFVVLLLIEFAQECKSLSVREFDRGGNNGVEILDKASKEACQPMKTSHITHTHRRERTLESVHRSSHEELHFFPMSVSLEGLWTPSFVVGIFVYGRGKLLLPAGCLHLSVDTHCDCTM</sequence>
<keyword evidence="3" id="KW-1185">Reference proteome</keyword>
<accession>A0A371HZT6</accession>
<evidence type="ECO:0000256" key="1">
    <source>
        <dbReference type="SAM" id="SignalP"/>
    </source>
</evidence>
<dbReference type="Proteomes" id="UP000257109">
    <property type="component" value="Unassembled WGS sequence"/>
</dbReference>
<feature type="non-terminal residue" evidence="2">
    <location>
        <position position="1"/>
    </location>
</feature>
<dbReference type="EMBL" id="QJKJ01001326">
    <property type="protein sequence ID" value="RDY08194.1"/>
    <property type="molecule type" value="Genomic_DNA"/>
</dbReference>
<dbReference type="AlphaFoldDB" id="A0A371HZT6"/>
<gene>
    <name evidence="2" type="ORF">CR513_07612</name>
</gene>
<evidence type="ECO:0008006" key="4">
    <source>
        <dbReference type="Google" id="ProtNLM"/>
    </source>
</evidence>
<feature type="chain" id="PRO_5016723160" description="Secreted protein" evidence="1">
    <location>
        <begin position="25"/>
        <end position="153"/>
    </location>
</feature>
<comment type="caution">
    <text evidence="2">The sequence shown here is derived from an EMBL/GenBank/DDBJ whole genome shotgun (WGS) entry which is preliminary data.</text>
</comment>
<name>A0A371HZT6_MUCPR</name>
<reference evidence="2" key="1">
    <citation type="submission" date="2018-05" db="EMBL/GenBank/DDBJ databases">
        <title>Draft genome of Mucuna pruriens seed.</title>
        <authorList>
            <person name="Nnadi N.E."/>
            <person name="Vos R."/>
            <person name="Hasami M.H."/>
            <person name="Devisetty U.K."/>
            <person name="Aguiy J.C."/>
        </authorList>
    </citation>
    <scope>NUCLEOTIDE SEQUENCE [LARGE SCALE GENOMIC DNA]</scope>
    <source>
        <strain evidence="2">JCA_2017</strain>
    </source>
</reference>